<proteinExistence type="predicted"/>
<evidence type="ECO:0000313" key="4">
    <source>
        <dbReference type="Proteomes" id="UP000471560"/>
    </source>
</evidence>
<sequence length="197" mass="22233">MVRCNPRAVLPHFPFCHPVSSKANVAANVSARGRRVDHLPVSRLFRVRRCLYDVCARRLDGLAEGEIVAILWRDDRFRDWLRRNFAGWTKAVRILAFGFIPLVVGMANDVASTTAAWGHTYLALLYSALLIYILGSLGSENLKYLRNEKLQKLGRISYTLYLVHPLILSAIYIGVRQPEALHSFGAVPLSALRLCCR</sequence>
<dbReference type="GO" id="GO:0016747">
    <property type="term" value="F:acyltransferase activity, transferring groups other than amino-acyl groups"/>
    <property type="evidence" value="ECO:0007669"/>
    <property type="project" value="InterPro"/>
</dbReference>
<dbReference type="Pfam" id="PF01757">
    <property type="entry name" value="Acyl_transf_3"/>
    <property type="match status" value="1"/>
</dbReference>
<feature type="transmembrane region" description="Helical" evidence="1">
    <location>
        <begin position="156"/>
        <end position="175"/>
    </location>
</feature>
<feature type="transmembrane region" description="Helical" evidence="1">
    <location>
        <begin position="116"/>
        <end position="135"/>
    </location>
</feature>
<keyword evidence="1" id="KW-1133">Transmembrane helix</keyword>
<dbReference type="Proteomes" id="UP000471560">
    <property type="component" value="Unassembled WGS sequence"/>
</dbReference>
<evidence type="ECO:0000256" key="1">
    <source>
        <dbReference type="SAM" id="Phobius"/>
    </source>
</evidence>
<organism evidence="3 4">
    <name type="scientific">Rhizobium leguminosarum</name>
    <dbReference type="NCBI Taxonomy" id="384"/>
    <lineage>
        <taxon>Bacteria</taxon>
        <taxon>Pseudomonadati</taxon>
        <taxon>Pseudomonadota</taxon>
        <taxon>Alphaproteobacteria</taxon>
        <taxon>Hyphomicrobiales</taxon>
        <taxon>Rhizobiaceae</taxon>
        <taxon>Rhizobium/Agrobacterium group</taxon>
        <taxon>Rhizobium</taxon>
    </lineage>
</organism>
<keyword evidence="3" id="KW-0012">Acyltransferase</keyword>
<keyword evidence="1" id="KW-0472">Membrane</keyword>
<dbReference type="AlphaFoldDB" id="A0A6P0BKM5"/>
<name>A0A6P0BKM5_RHILE</name>
<keyword evidence="3" id="KW-0808">Transferase</keyword>
<feature type="domain" description="Acyltransferase 3" evidence="2">
    <location>
        <begin position="82"/>
        <end position="177"/>
    </location>
</feature>
<keyword evidence="1" id="KW-0812">Transmembrane</keyword>
<accession>A0A6P0BKM5</accession>
<feature type="transmembrane region" description="Helical" evidence="1">
    <location>
        <begin position="85"/>
        <end position="104"/>
    </location>
</feature>
<reference evidence="3 4" key="1">
    <citation type="submission" date="2019-12" db="EMBL/GenBank/DDBJ databases">
        <title>Rhizobium genotypes associated with high levels of biological nitrogen fixation by grain legumes in a temperate-maritime cropping system.</title>
        <authorList>
            <person name="Maluk M."/>
            <person name="Francesc Ferrando Molina F."/>
            <person name="Lopez Del Egido L."/>
            <person name="Lafos M."/>
            <person name="Langarica-Fuentes A."/>
            <person name="Gebre Yohannes G."/>
            <person name="Young M.W."/>
            <person name="Martin P."/>
            <person name="Gantlett R."/>
            <person name="Kenicer G."/>
            <person name="Hawes C."/>
            <person name="Begg G.S."/>
            <person name="Quilliam R.S."/>
            <person name="Squire G.R."/>
            <person name="Poole P.S."/>
            <person name="Young P.W."/>
            <person name="Iannetta P.M."/>
            <person name="James E.K."/>
        </authorList>
    </citation>
    <scope>NUCLEOTIDE SEQUENCE [LARGE SCALE GENOMIC DNA]</scope>
    <source>
        <strain evidence="3 4">JHI1096</strain>
    </source>
</reference>
<dbReference type="InterPro" id="IPR002656">
    <property type="entry name" value="Acyl_transf_3_dom"/>
</dbReference>
<protein>
    <submittedName>
        <fullName evidence="3">Acyltransferase family protein</fullName>
    </submittedName>
</protein>
<dbReference type="EMBL" id="WUEZ01000058">
    <property type="protein sequence ID" value="NEI38552.1"/>
    <property type="molecule type" value="Genomic_DNA"/>
</dbReference>
<evidence type="ECO:0000313" key="3">
    <source>
        <dbReference type="EMBL" id="NEI38552.1"/>
    </source>
</evidence>
<gene>
    <name evidence="3" type="ORF">GR204_32170</name>
</gene>
<evidence type="ECO:0000259" key="2">
    <source>
        <dbReference type="Pfam" id="PF01757"/>
    </source>
</evidence>
<comment type="caution">
    <text evidence="3">The sequence shown here is derived from an EMBL/GenBank/DDBJ whole genome shotgun (WGS) entry which is preliminary data.</text>
</comment>